<dbReference type="Proteomes" id="UP000532010">
    <property type="component" value="Unassembled WGS sequence"/>
</dbReference>
<feature type="compositionally biased region" description="Low complexity" evidence="1">
    <location>
        <begin position="94"/>
        <end position="121"/>
    </location>
</feature>
<organism evidence="2 3">
    <name type="scientific">Microvirga lupini</name>
    <dbReference type="NCBI Taxonomy" id="420324"/>
    <lineage>
        <taxon>Bacteria</taxon>
        <taxon>Pseudomonadati</taxon>
        <taxon>Pseudomonadota</taxon>
        <taxon>Alphaproteobacteria</taxon>
        <taxon>Hyphomicrobiales</taxon>
        <taxon>Methylobacteriaceae</taxon>
        <taxon>Microvirga</taxon>
    </lineage>
</organism>
<gene>
    <name evidence="2" type="ORF">FHR70_000744</name>
</gene>
<evidence type="ECO:0000313" key="3">
    <source>
        <dbReference type="Proteomes" id="UP000532010"/>
    </source>
</evidence>
<comment type="caution">
    <text evidence="2">The sequence shown here is derived from an EMBL/GenBank/DDBJ whole genome shotgun (WGS) entry which is preliminary data.</text>
</comment>
<accession>A0A7W4YVZ2</accession>
<sequence>MPRVICDLPFASDLINGVAFHPLDQGGKISDDIETELAEWFATIPGYKLDEEGTEPEAPVVTPPPKLTKAQQKAADKAAAQKAAEEAAAKAKPEAPATTETAATESQAETQSEGDTQTETQSETETETEATASEEGSQDAVF</sequence>
<proteinExistence type="predicted"/>
<dbReference type="EMBL" id="JACHWB010000001">
    <property type="protein sequence ID" value="MBB3017704.1"/>
    <property type="molecule type" value="Genomic_DNA"/>
</dbReference>
<evidence type="ECO:0000313" key="2">
    <source>
        <dbReference type="EMBL" id="MBB3017704.1"/>
    </source>
</evidence>
<reference evidence="2 3" key="1">
    <citation type="submission" date="2020-08" db="EMBL/GenBank/DDBJ databases">
        <title>The Agave Microbiome: Exploring the role of microbial communities in plant adaptations to desert environments.</title>
        <authorList>
            <person name="Partida-Martinez L.P."/>
        </authorList>
    </citation>
    <scope>NUCLEOTIDE SEQUENCE [LARGE SCALE GENOMIC DNA]</scope>
    <source>
        <strain evidence="2 3">AT3.9</strain>
    </source>
</reference>
<name>A0A7W4YVZ2_9HYPH</name>
<dbReference type="RefSeq" id="WP_183447209.1">
    <property type="nucleotide sequence ID" value="NZ_JACHWB010000001.1"/>
</dbReference>
<protein>
    <submittedName>
        <fullName evidence="2">Type IV secretory pathway VirB10-like protein</fullName>
    </submittedName>
</protein>
<keyword evidence="3" id="KW-1185">Reference proteome</keyword>
<feature type="compositionally biased region" description="Basic and acidic residues" evidence="1">
    <location>
        <begin position="83"/>
        <end position="93"/>
    </location>
</feature>
<evidence type="ECO:0000256" key="1">
    <source>
        <dbReference type="SAM" id="MobiDB-lite"/>
    </source>
</evidence>
<dbReference type="AlphaFoldDB" id="A0A7W4YVZ2"/>
<feature type="compositionally biased region" description="Low complexity" evidence="1">
    <location>
        <begin position="68"/>
        <end position="82"/>
    </location>
</feature>
<feature type="region of interest" description="Disordered" evidence="1">
    <location>
        <begin position="47"/>
        <end position="142"/>
    </location>
</feature>